<feature type="region of interest" description="Disordered" evidence="1">
    <location>
        <begin position="1"/>
        <end position="89"/>
    </location>
</feature>
<sequence length="89" mass="9723">MERRIFGHDPSWRYARSAERQGSRRWRRRGGRRGRGGGRGLVHPGKLRDGGRGVPDGRGGHDGGVGGRPATRAPDRLPVQAGHRQAAEP</sequence>
<accession>A0A5D0N979</accession>
<feature type="compositionally biased region" description="Basic and acidic residues" evidence="1">
    <location>
        <begin position="1"/>
        <end position="22"/>
    </location>
</feature>
<proteinExistence type="predicted"/>
<evidence type="ECO:0000256" key="1">
    <source>
        <dbReference type="SAM" id="MobiDB-lite"/>
    </source>
</evidence>
<comment type="caution">
    <text evidence="2">The sequence shown here is derived from an EMBL/GenBank/DDBJ whole genome shotgun (WGS) entry which is preliminary data.</text>
</comment>
<organism evidence="2 3">
    <name type="scientific">Actinomadura chibensis</name>
    <dbReference type="NCBI Taxonomy" id="392828"/>
    <lineage>
        <taxon>Bacteria</taxon>
        <taxon>Bacillati</taxon>
        <taxon>Actinomycetota</taxon>
        <taxon>Actinomycetes</taxon>
        <taxon>Streptosporangiales</taxon>
        <taxon>Thermomonosporaceae</taxon>
        <taxon>Actinomadura</taxon>
    </lineage>
</organism>
<feature type="compositionally biased region" description="Gly residues" evidence="1">
    <location>
        <begin position="52"/>
        <end position="67"/>
    </location>
</feature>
<reference evidence="2 3" key="1">
    <citation type="submission" date="2019-08" db="EMBL/GenBank/DDBJ databases">
        <title>Actinomadura sp. nov. CYP1-5 isolated from mountain soil.</title>
        <authorList>
            <person name="Songsumanus A."/>
            <person name="Kuncharoen N."/>
            <person name="Kudo T."/>
            <person name="Yuki M."/>
            <person name="Igarashi Y."/>
            <person name="Tanasupawat S."/>
        </authorList>
    </citation>
    <scope>NUCLEOTIDE SEQUENCE [LARGE SCALE GENOMIC DNA]</scope>
    <source>
        <strain evidence="2 3">JCM 14158</strain>
    </source>
</reference>
<dbReference type="EMBL" id="VSFG01000012">
    <property type="protein sequence ID" value="TYB40871.1"/>
    <property type="molecule type" value="Genomic_DNA"/>
</dbReference>
<feature type="compositionally biased region" description="Basic residues" evidence="1">
    <location>
        <begin position="23"/>
        <end position="36"/>
    </location>
</feature>
<dbReference type="AlphaFoldDB" id="A0A5D0N979"/>
<gene>
    <name evidence="2" type="ORF">FXF69_38330</name>
</gene>
<evidence type="ECO:0000313" key="2">
    <source>
        <dbReference type="EMBL" id="TYB40871.1"/>
    </source>
</evidence>
<dbReference type="Proteomes" id="UP000323380">
    <property type="component" value="Unassembled WGS sequence"/>
</dbReference>
<name>A0A5D0N979_9ACTN</name>
<evidence type="ECO:0000313" key="3">
    <source>
        <dbReference type="Proteomes" id="UP000323380"/>
    </source>
</evidence>
<keyword evidence="3" id="KW-1185">Reference proteome</keyword>
<protein>
    <submittedName>
        <fullName evidence="2">Uncharacterized protein</fullName>
    </submittedName>
</protein>